<protein>
    <submittedName>
        <fullName evidence="2">Uncharacterized protein</fullName>
    </submittedName>
</protein>
<accession>C4IYF5</accession>
<evidence type="ECO:0000256" key="1">
    <source>
        <dbReference type="SAM" id="MobiDB-lite"/>
    </source>
</evidence>
<organism evidence="2">
    <name type="scientific">Zea mays</name>
    <name type="common">Maize</name>
    <dbReference type="NCBI Taxonomy" id="4577"/>
    <lineage>
        <taxon>Eukaryota</taxon>
        <taxon>Viridiplantae</taxon>
        <taxon>Streptophyta</taxon>
        <taxon>Embryophyta</taxon>
        <taxon>Tracheophyta</taxon>
        <taxon>Spermatophyta</taxon>
        <taxon>Magnoliopsida</taxon>
        <taxon>Liliopsida</taxon>
        <taxon>Poales</taxon>
        <taxon>Poaceae</taxon>
        <taxon>PACMAD clade</taxon>
        <taxon>Panicoideae</taxon>
        <taxon>Andropogonodae</taxon>
        <taxon>Andropogoneae</taxon>
        <taxon>Tripsacinae</taxon>
        <taxon>Zea</taxon>
    </lineage>
</organism>
<evidence type="ECO:0000313" key="2">
    <source>
        <dbReference type="EMBL" id="ACR33955.1"/>
    </source>
</evidence>
<dbReference type="EMBL" id="BT083602">
    <property type="protein sequence ID" value="ACR33955.1"/>
    <property type="molecule type" value="mRNA"/>
</dbReference>
<dbReference type="AlphaFoldDB" id="C4IYF5"/>
<feature type="compositionally biased region" description="Basic and acidic residues" evidence="1">
    <location>
        <begin position="37"/>
        <end position="53"/>
    </location>
</feature>
<reference evidence="2" key="1">
    <citation type="journal article" date="2009" name="PLoS Genet.">
        <title>Sequencing, mapping, and analysis of 27,455 maize full-length cDNAs.</title>
        <authorList>
            <person name="Soderlund C."/>
            <person name="Descour A."/>
            <person name="Kudrna D."/>
            <person name="Bomhoff M."/>
            <person name="Boyd L."/>
            <person name="Currie J."/>
            <person name="Angelova A."/>
            <person name="Collura K."/>
            <person name="Wissotski M."/>
            <person name="Ashley E."/>
            <person name="Morrow D."/>
            <person name="Fernandes J."/>
            <person name="Walbot V."/>
            <person name="Yu Y."/>
        </authorList>
    </citation>
    <scope>NUCLEOTIDE SEQUENCE</scope>
    <source>
        <strain evidence="2">B73</strain>
    </source>
</reference>
<sequence length="108" mass="12149">MIKNKGRTGIPAPSRRRGRGGGRHWTSCGQGAARRQRQLERTPAVRDDKDATARRRRRTTGTRAPPSLRLSTPTTTTTSWAERSDGARRSCRRRWRAGRPRRSGGTGR</sequence>
<feature type="compositionally biased region" description="Basic residues" evidence="1">
    <location>
        <begin position="89"/>
        <end position="102"/>
    </location>
</feature>
<feature type="region of interest" description="Disordered" evidence="1">
    <location>
        <begin position="1"/>
        <end position="108"/>
    </location>
</feature>
<name>C4IYF5_MAIZE</name>
<proteinExistence type="evidence at transcript level"/>
<feature type="compositionally biased region" description="Low complexity" evidence="1">
    <location>
        <begin position="61"/>
        <end position="79"/>
    </location>
</feature>